<name>A0A0K0Y179_9RHOB</name>
<dbReference type="OrthoDB" id="6305173at2"/>
<dbReference type="AlphaFoldDB" id="A0A0K0Y179"/>
<accession>A0A0K0Y179</accession>
<dbReference type="EMBL" id="CP012160">
    <property type="protein sequence ID" value="AKS44641.1"/>
    <property type="molecule type" value="Genomic_DNA"/>
</dbReference>
<dbReference type="InterPro" id="IPR028992">
    <property type="entry name" value="Hedgehog/Intein_dom"/>
</dbReference>
<dbReference type="KEGG" id="otm:OSB_00720"/>
<dbReference type="STRING" id="1458307.OSB_00720"/>
<proteinExistence type="predicted"/>
<evidence type="ECO:0000313" key="1">
    <source>
        <dbReference type="EMBL" id="AKS44641.1"/>
    </source>
</evidence>
<protein>
    <submittedName>
        <fullName evidence="1">Uncharacterized protein</fullName>
    </submittedName>
</protein>
<organism evidence="1 2">
    <name type="scientific">Octadecabacter temperatus</name>
    <dbReference type="NCBI Taxonomy" id="1458307"/>
    <lineage>
        <taxon>Bacteria</taxon>
        <taxon>Pseudomonadati</taxon>
        <taxon>Pseudomonadota</taxon>
        <taxon>Alphaproteobacteria</taxon>
        <taxon>Rhodobacterales</taxon>
        <taxon>Roseobacteraceae</taxon>
        <taxon>Octadecabacter</taxon>
    </lineage>
</organism>
<gene>
    <name evidence="1" type="ORF">OSB_00720</name>
</gene>
<keyword evidence="2" id="KW-1185">Reference proteome</keyword>
<dbReference type="Pfam" id="PF13403">
    <property type="entry name" value="Hint_2"/>
    <property type="match status" value="1"/>
</dbReference>
<evidence type="ECO:0000313" key="2">
    <source>
        <dbReference type="Proteomes" id="UP000067444"/>
    </source>
</evidence>
<dbReference type="Proteomes" id="UP000067444">
    <property type="component" value="Chromosome"/>
</dbReference>
<sequence>MTLKWIGTRTQEQGVFNPAGLGRAQGSVSVGSDLLARGSLMLEVSVRPQVHPINLLRFGALDPWPSGLTVCLEPDGTIRLMMRQGARHLATALKTTLGTDVQTAHITYTWDAPARSGRLCVYVPDHGRIWQTEVMSPFPLSTRDAQRIVTDTDGSMIDPSVGFVAIADAPCPLGPIPGLSGSSGVNTPDGPKTLRDIVPGDFVTTHGGRSVRVLWAGCATVPALGRFAPMTLRQPYMGLWDDLVTSRDQRVCLAGSEVEYLFGEERVSTAVRHLEVRNCAGPTRPTPQVMTYHQILLETHEIIVVNGALVESFDGSAVLNASKLTKWSVLADMAPELRPQRVGLAAPVLQGYEALTLTGATIG</sequence>
<dbReference type="RefSeq" id="WP_049833109.1">
    <property type="nucleotide sequence ID" value="NZ_CP012160.1"/>
</dbReference>
<reference evidence="1 2" key="1">
    <citation type="journal article" date="2015" name="Genome Announc.">
        <title>Closed Genome Sequence of Octadecabacter temperatus SB1, the First Mesophilic Species of the Genus Octadecabacter.</title>
        <authorList>
            <person name="Voget S."/>
            <person name="Billerbeck S."/>
            <person name="Simon M."/>
            <person name="Daniel R."/>
        </authorList>
    </citation>
    <scope>NUCLEOTIDE SEQUENCE [LARGE SCALE GENOMIC DNA]</scope>
    <source>
        <strain evidence="1 2">SB1</strain>
    </source>
</reference>